<keyword evidence="2" id="KW-1185">Reference proteome</keyword>
<evidence type="ECO:0000313" key="2">
    <source>
        <dbReference type="Proteomes" id="UP000054047"/>
    </source>
</evidence>
<evidence type="ECO:0000313" key="1">
    <source>
        <dbReference type="EMBL" id="KIH67151.1"/>
    </source>
</evidence>
<reference evidence="1 2" key="1">
    <citation type="submission" date="2013-12" db="EMBL/GenBank/DDBJ databases">
        <title>Draft genome of the parsitic nematode Ancylostoma duodenale.</title>
        <authorList>
            <person name="Mitreva M."/>
        </authorList>
    </citation>
    <scope>NUCLEOTIDE SEQUENCE [LARGE SCALE GENOMIC DNA]</scope>
    <source>
        <strain evidence="1 2">Zhejiang</strain>
    </source>
</reference>
<dbReference type="Proteomes" id="UP000054047">
    <property type="component" value="Unassembled WGS sequence"/>
</dbReference>
<dbReference type="OrthoDB" id="5819828at2759"/>
<organism evidence="1 2">
    <name type="scientific">Ancylostoma duodenale</name>
    <dbReference type="NCBI Taxonomy" id="51022"/>
    <lineage>
        <taxon>Eukaryota</taxon>
        <taxon>Metazoa</taxon>
        <taxon>Ecdysozoa</taxon>
        <taxon>Nematoda</taxon>
        <taxon>Chromadorea</taxon>
        <taxon>Rhabditida</taxon>
        <taxon>Rhabditina</taxon>
        <taxon>Rhabditomorpha</taxon>
        <taxon>Strongyloidea</taxon>
        <taxon>Ancylostomatidae</taxon>
        <taxon>Ancylostomatinae</taxon>
        <taxon>Ancylostoma</taxon>
    </lineage>
</organism>
<sequence length="241" mass="26985">MAPISTLPQLFLAQANFRLSMYCKRPTHRDSLASYSPEFKVDVPSTSGEMMPFRGSMDIANDGTIFRPIPTVNPVFSTHSTCSRANLIYRVLQNYRKMYDDRWAMELEVPGGEDAPTYSAAGKVFSLASLTRLSTIMRKQMHYISKFIQETFDDFAAFDTSEQDDAHLDHVQRPQQSRVSNYEQGRAAGYLPTKTVSDGVSESYYIASNAHTSNASRSNAKHHPLGSRVRRLAGVKSVVAK</sequence>
<protein>
    <submittedName>
        <fullName evidence="1">Uncharacterized protein</fullName>
    </submittedName>
</protein>
<proteinExistence type="predicted"/>
<accession>A0A0C2HCA5</accession>
<dbReference type="EMBL" id="KN726817">
    <property type="protein sequence ID" value="KIH67151.1"/>
    <property type="molecule type" value="Genomic_DNA"/>
</dbReference>
<dbReference type="AlphaFoldDB" id="A0A0C2HCA5"/>
<gene>
    <name evidence="1" type="ORF">ANCDUO_02522</name>
</gene>
<name>A0A0C2HCA5_9BILA</name>